<feature type="non-terminal residue" evidence="6">
    <location>
        <position position="647"/>
    </location>
</feature>
<feature type="non-terminal residue" evidence="6">
    <location>
        <position position="1"/>
    </location>
</feature>
<feature type="coiled-coil region" evidence="2">
    <location>
        <begin position="296"/>
        <end position="326"/>
    </location>
</feature>
<comment type="caution">
    <text evidence="6">The sequence shown here is derived from an EMBL/GenBank/DDBJ whole genome shotgun (WGS) entry which is preliminary data.</text>
</comment>
<dbReference type="Gene3D" id="1.20.5.390">
    <property type="entry name" value="L1 transposable element, trimerization domain"/>
    <property type="match status" value="1"/>
</dbReference>
<reference evidence="6" key="1">
    <citation type="journal article" date="2023" name="IScience">
        <title>Live-bearing cockroach genome reveals convergent evolutionary mechanisms linked to viviparity in insects and beyond.</title>
        <authorList>
            <person name="Fouks B."/>
            <person name="Harrison M.C."/>
            <person name="Mikhailova A.A."/>
            <person name="Marchal E."/>
            <person name="English S."/>
            <person name="Carruthers M."/>
            <person name="Jennings E.C."/>
            <person name="Chiamaka E.L."/>
            <person name="Frigard R.A."/>
            <person name="Pippel M."/>
            <person name="Attardo G.M."/>
            <person name="Benoit J.B."/>
            <person name="Bornberg-Bauer E."/>
            <person name="Tobe S.S."/>
        </authorList>
    </citation>
    <scope>NUCLEOTIDE SEQUENCE</scope>
    <source>
        <strain evidence="6">Stay&amp;Tobe</strain>
    </source>
</reference>
<sequence length="647" mass="74043">VGVENMEAQSESAQDSGQSALYRSSYSKSPDQDSLIGLRGYPESQFSQNSSMVPGSLSSDLSPEEIQKKLHELLQENLELKETLHQNNLAMKQQFATLAKWQDDVFNVFQNHKTKFAETKELVLKLRVENAELKRVLEDYKQAGSAIPSASDTQLKMENVELKGKIAELEQKLSAPIPRKDVGCPPNKKELELSALLEQVNRQLEIAERSRRQLTLDVEKLTAQRTRMEREMLAQKTELDQQKQQIQELTREKNSHKHQQIGTIVLETMVLCCEEHNGSDSKLRNGETSQPDVKLIQQLEQQKTTIRNLMQELHDEKAKVTAMTAQGLPIPSAQDKSNMAYNMKNYEQSLAQLSGCMDQDAVRLSSLDSWLQVAADNMSQWKGKETVDMNTVATLRAEVQELRKLLAQEQACSHEKRQCVEDSQNKLQELYLDYQKVVKELELLHREQRDRDQQSTTYLEVQARGFMEKIDRMTAQLLNKEEALTQKNKEVVQLKDKLKKLELENEAITISKQFSAQVEVYQSDFNAEREARENLAGEKERLAEDLRHLQRRNQQLLDDLDAYQQNQFEQIQRQTPQTTNSQNSIVTGWNTIATPGRSPARSSPARPSPARSVSGSQQLPEVDDTSPFRVRGYDEEVPTPKRYFCPV</sequence>
<reference evidence="6" key="2">
    <citation type="submission" date="2023-05" db="EMBL/GenBank/DDBJ databases">
        <authorList>
            <person name="Fouks B."/>
        </authorList>
    </citation>
    <scope>NUCLEOTIDE SEQUENCE</scope>
    <source>
        <strain evidence="6">Stay&amp;Tobe</strain>
        <tissue evidence="6">Testes</tissue>
    </source>
</reference>
<dbReference type="PANTHER" id="PTHR31553">
    <property type="entry name" value="NF-KAPPA-B ESSENTIAL MODULATOR"/>
    <property type="match status" value="1"/>
</dbReference>
<feature type="domain" description="NF-kappa-B essential modulator NEMO N-terminal" evidence="4">
    <location>
        <begin position="63"/>
        <end position="130"/>
    </location>
</feature>
<dbReference type="EMBL" id="JASPKZ010009364">
    <property type="protein sequence ID" value="KAJ9577382.1"/>
    <property type="molecule type" value="Genomic_DNA"/>
</dbReference>
<feature type="region of interest" description="Disordered" evidence="3">
    <location>
        <begin position="1"/>
        <end position="42"/>
    </location>
</feature>
<feature type="compositionally biased region" description="Low complexity" evidence="3">
    <location>
        <begin position="595"/>
        <end position="616"/>
    </location>
</feature>
<protein>
    <recommendedName>
        <fullName evidence="8">NF-kappa-B essential modulator NEMO CC2-LZ domain-containing protein</fullName>
    </recommendedName>
</protein>
<dbReference type="Pfam" id="PF16516">
    <property type="entry name" value="CC2-LZ"/>
    <property type="match status" value="1"/>
</dbReference>
<proteinExistence type="predicted"/>
<dbReference type="GO" id="GO:0043122">
    <property type="term" value="P:regulation of canonical NF-kappaB signal transduction"/>
    <property type="evidence" value="ECO:0007669"/>
    <property type="project" value="TreeGrafter"/>
</dbReference>
<accession>A0AAD7ZBZ7</accession>
<evidence type="ECO:0000259" key="4">
    <source>
        <dbReference type="Pfam" id="PF11577"/>
    </source>
</evidence>
<evidence type="ECO:0000256" key="3">
    <source>
        <dbReference type="SAM" id="MobiDB-lite"/>
    </source>
</evidence>
<dbReference type="AlphaFoldDB" id="A0AAD7ZBZ7"/>
<evidence type="ECO:0000259" key="5">
    <source>
        <dbReference type="Pfam" id="PF16516"/>
    </source>
</evidence>
<dbReference type="Pfam" id="PF11577">
    <property type="entry name" value="NEMO"/>
    <property type="match status" value="1"/>
</dbReference>
<evidence type="ECO:0000256" key="2">
    <source>
        <dbReference type="SAM" id="Coils"/>
    </source>
</evidence>
<dbReference type="InterPro" id="IPR051301">
    <property type="entry name" value="Optineurin/NFkB_EssMod"/>
</dbReference>
<dbReference type="GO" id="GO:0070530">
    <property type="term" value="F:K63-linked polyubiquitin modification-dependent protein binding"/>
    <property type="evidence" value="ECO:0007669"/>
    <property type="project" value="TreeGrafter"/>
</dbReference>
<keyword evidence="1 2" id="KW-0175">Coiled coil</keyword>
<organism evidence="6 7">
    <name type="scientific">Diploptera punctata</name>
    <name type="common">Pacific beetle cockroach</name>
    <dbReference type="NCBI Taxonomy" id="6984"/>
    <lineage>
        <taxon>Eukaryota</taxon>
        <taxon>Metazoa</taxon>
        <taxon>Ecdysozoa</taxon>
        <taxon>Arthropoda</taxon>
        <taxon>Hexapoda</taxon>
        <taxon>Insecta</taxon>
        <taxon>Pterygota</taxon>
        <taxon>Neoptera</taxon>
        <taxon>Polyneoptera</taxon>
        <taxon>Dictyoptera</taxon>
        <taxon>Blattodea</taxon>
        <taxon>Blaberoidea</taxon>
        <taxon>Blaberidae</taxon>
        <taxon>Diplopterinae</taxon>
        <taxon>Diploptera</taxon>
    </lineage>
</organism>
<feature type="coiled-coil region" evidence="2">
    <location>
        <begin position="392"/>
        <end position="566"/>
    </location>
</feature>
<feature type="coiled-coil region" evidence="2">
    <location>
        <begin position="123"/>
        <end position="259"/>
    </location>
</feature>
<keyword evidence="7" id="KW-1185">Reference proteome</keyword>
<evidence type="ECO:0000313" key="6">
    <source>
        <dbReference type="EMBL" id="KAJ9577382.1"/>
    </source>
</evidence>
<feature type="domain" description="NF-kappa-B essential modulator NEMO CC2-LZ" evidence="5">
    <location>
        <begin position="468"/>
        <end position="556"/>
    </location>
</feature>
<feature type="compositionally biased region" description="Polar residues" evidence="3">
    <location>
        <begin position="7"/>
        <end position="29"/>
    </location>
</feature>
<feature type="region of interest" description="Disordered" evidence="3">
    <location>
        <begin position="572"/>
        <end position="647"/>
    </location>
</feature>
<evidence type="ECO:0000256" key="1">
    <source>
        <dbReference type="ARBA" id="ARBA00023054"/>
    </source>
</evidence>
<name>A0AAD7ZBZ7_DIPPU</name>
<gene>
    <name evidence="6" type="ORF">L9F63_006062</name>
</gene>
<evidence type="ECO:0000313" key="7">
    <source>
        <dbReference type="Proteomes" id="UP001233999"/>
    </source>
</evidence>
<dbReference type="GO" id="GO:0005634">
    <property type="term" value="C:nucleus"/>
    <property type="evidence" value="ECO:0007669"/>
    <property type="project" value="TreeGrafter"/>
</dbReference>
<dbReference type="Proteomes" id="UP001233999">
    <property type="component" value="Unassembled WGS sequence"/>
</dbReference>
<feature type="compositionally biased region" description="Polar residues" evidence="3">
    <location>
        <begin position="572"/>
        <end position="593"/>
    </location>
</feature>
<dbReference type="Gene3D" id="1.20.5.990">
    <property type="entry name" value="Nemo cc2-lz domain - 1d5 darpin complex"/>
    <property type="match status" value="1"/>
</dbReference>
<dbReference type="InterPro" id="IPR032419">
    <property type="entry name" value="CC2-LZ_dom"/>
</dbReference>
<evidence type="ECO:0008006" key="8">
    <source>
        <dbReference type="Google" id="ProtNLM"/>
    </source>
</evidence>
<dbReference type="GO" id="GO:0005737">
    <property type="term" value="C:cytoplasm"/>
    <property type="evidence" value="ECO:0007669"/>
    <property type="project" value="TreeGrafter"/>
</dbReference>
<dbReference type="InterPro" id="IPR021063">
    <property type="entry name" value="NEMO_N"/>
</dbReference>
<dbReference type="PANTHER" id="PTHR31553:SF1">
    <property type="entry name" value="NF-KAPPA-B ESSENTIAL MODULATOR"/>
    <property type="match status" value="1"/>
</dbReference>